<evidence type="ECO:0000259" key="1">
    <source>
        <dbReference type="Pfam" id="PF00903"/>
    </source>
</evidence>
<reference evidence="2" key="1">
    <citation type="submission" date="2022-05" db="EMBL/GenBank/DDBJ databases">
        <title>Jatrophihabitans sp. SB3-54 whole genome sequence.</title>
        <authorList>
            <person name="Suh M.K."/>
            <person name="Eom M.K."/>
            <person name="Kim J.S."/>
            <person name="Kim H.S."/>
            <person name="Do H.E."/>
            <person name="Shin Y.K."/>
            <person name="Lee J.-S."/>
        </authorList>
    </citation>
    <scope>NUCLEOTIDE SEQUENCE</scope>
    <source>
        <strain evidence="2">SB3-54</strain>
    </source>
</reference>
<feature type="domain" description="Glyoxalase/fosfomycin resistance/dioxygenase" evidence="1">
    <location>
        <begin position="7"/>
        <end position="125"/>
    </location>
</feature>
<organism evidence="2 3">
    <name type="scientific">Jatrophihabitans cynanchi</name>
    <dbReference type="NCBI Taxonomy" id="2944128"/>
    <lineage>
        <taxon>Bacteria</taxon>
        <taxon>Bacillati</taxon>
        <taxon>Actinomycetota</taxon>
        <taxon>Actinomycetes</taxon>
        <taxon>Jatrophihabitantales</taxon>
        <taxon>Jatrophihabitantaceae</taxon>
        <taxon>Jatrophihabitans</taxon>
    </lineage>
</organism>
<name>A0ABY7K0M1_9ACTN</name>
<keyword evidence="3" id="KW-1185">Reference proteome</keyword>
<dbReference type="EMBL" id="CP097463">
    <property type="protein sequence ID" value="WAX58406.1"/>
    <property type="molecule type" value="Genomic_DNA"/>
</dbReference>
<dbReference type="Proteomes" id="UP001164693">
    <property type="component" value="Chromosome"/>
</dbReference>
<dbReference type="RefSeq" id="WP_269444954.1">
    <property type="nucleotide sequence ID" value="NZ_CP097463.1"/>
</dbReference>
<evidence type="ECO:0000313" key="2">
    <source>
        <dbReference type="EMBL" id="WAX58406.1"/>
    </source>
</evidence>
<sequence>MNIEFLATVAVIAPDPTNSRNLYIDALGLPLQGEGDGYYHSEQIAGCKSFGIWPLSQAAQACFGTDQWPQERPVPQVSIEFDVDSAAAVSPAALELERAGHELLHGPREEPWGQTVARLQSPEGAIVGISYAPALHT</sequence>
<protein>
    <recommendedName>
        <fullName evidence="1">Glyoxalase/fosfomycin resistance/dioxygenase domain-containing protein</fullName>
    </recommendedName>
</protein>
<gene>
    <name evidence="2" type="ORF">M6B22_06475</name>
</gene>
<dbReference type="Gene3D" id="3.10.180.10">
    <property type="entry name" value="2,3-Dihydroxybiphenyl 1,2-Dioxygenase, domain 1"/>
    <property type="match status" value="1"/>
</dbReference>
<dbReference type="InterPro" id="IPR004360">
    <property type="entry name" value="Glyas_Fos-R_dOase_dom"/>
</dbReference>
<accession>A0ABY7K0M1</accession>
<dbReference type="InterPro" id="IPR029068">
    <property type="entry name" value="Glyas_Bleomycin-R_OHBP_Dase"/>
</dbReference>
<evidence type="ECO:0000313" key="3">
    <source>
        <dbReference type="Proteomes" id="UP001164693"/>
    </source>
</evidence>
<proteinExistence type="predicted"/>
<dbReference type="Pfam" id="PF00903">
    <property type="entry name" value="Glyoxalase"/>
    <property type="match status" value="1"/>
</dbReference>
<dbReference type="SUPFAM" id="SSF54593">
    <property type="entry name" value="Glyoxalase/Bleomycin resistance protein/Dihydroxybiphenyl dioxygenase"/>
    <property type="match status" value="1"/>
</dbReference>